<dbReference type="InterPro" id="IPR000182">
    <property type="entry name" value="GNAT_dom"/>
</dbReference>
<dbReference type="Pfam" id="PF00583">
    <property type="entry name" value="Acetyltransf_1"/>
    <property type="match status" value="1"/>
</dbReference>
<dbReference type="GO" id="GO:0016747">
    <property type="term" value="F:acyltransferase activity, transferring groups other than amino-acyl groups"/>
    <property type="evidence" value="ECO:0007669"/>
    <property type="project" value="InterPro"/>
</dbReference>
<keyword evidence="5" id="KW-1185">Reference proteome</keyword>
<dbReference type="EMBL" id="CABPSB010000001">
    <property type="protein sequence ID" value="VVD59509.1"/>
    <property type="molecule type" value="Genomic_DNA"/>
</dbReference>
<evidence type="ECO:0000313" key="5">
    <source>
        <dbReference type="Proteomes" id="UP000406256"/>
    </source>
</evidence>
<gene>
    <name evidence="4" type="ORF">PAN31108_00032</name>
</gene>
<evidence type="ECO:0000313" key="4">
    <source>
        <dbReference type="EMBL" id="VVD59509.1"/>
    </source>
</evidence>
<keyword evidence="2" id="KW-0012">Acyltransferase</keyword>
<dbReference type="Gene3D" id="3.40.630.30">
    <property type="match status" value="1"/>
</dbReference>
<dbReference type="PROSITE" id="PS51186">
    <property type="entry name" value="GNAT"/>
    <property type="match status" value="1"/>
</dbReference>
<dbReference type="AlphaFoldDB" id="A0A5E4RBQ8"/>
<organism evidence="4 5">
    <name type="scientific">Pandoraea anhela</name>
    <dbReference type="NCBI Taxonomy" id="2508295"/>
    <lineage>
        <taxon>Bacteria</taxon>
        <taxon>Pseudomonadati</taxon>
        <taxon>Pseudomonadota</taxon>
        <taxon>Betaproteobacteria</taxon>
        <taxon>Burkholderiales</taxon>
        <taxon>Burkholderiaceae</taxon>
        <taxon>Pandoraea</taxon>
    </lineage>
</organism>
<dbReference type="CDD" id="cd04301">
    <property type="entry name" value="NAT_SF"/>
    <property type="match status" value="1"/>
</dbReference>
<sequence length="189" mass="20516">MKAHIDKIRIRPARVLDIDAVTKIYGCFVTQETTALETSTPSTHEMLHRHGEACRIQAPFLVAVYDSTVIGFALSDPFGKQGGYRYALVYSMYVIPEFRKRGVGGRLMKSLIEAATGSGFRSMIAAVCGEAPPAVCRLHARFGFSPVGALRAAGFRHGRMQDVSLFQLSLPGVGLDISAGGHRPDPDVH</sequence>
<dbReference type="Proteomes" id="UP000406256">
    <property type="component" value="Unassembled WGS sequence"/>
</dbReference>
<dbReference type="InterPro" id="IPR050832">
    <property type="entry name" value="Bact_Acetyltransf"/>
</dbReference>
<evidence type="ECO:0000256" key="1">
    <source>
        <dbReference type="ARBA" id="ARBA00022679"/>
    </source>
</evidence>
<dbReference type="SUPFAM" id="SSF55729">
    <property type="entry name" value="Acyl-CoA N-acyltransferases (Nat)"/>
    <property type="match status" value="1"/>
</dbReference>
<evidence type="ECO:0000256" key="2">
    <source>
        <dbReference type="ARBA" id="ARBA00023315"/>
    </source>
</evidence>
<dbReference type="InterPro" id="IPR016181">
    <property type="entry name" value="Acyl_CoA_acyltransferase"/>
</dbReference>
<protein>
    <submittedName>
        <fullName evidence="4">GNAT family N-acetyltransferase</fullName>
    </submittedName>
</protein>
<reference evidence="4 5" key="1">
    <citation type="submission" date="2019-08" db="EMBL/GenBank/DDBJ databases">
        <authorList>
            <person name="Peeters C."/>
        </authorList>
    </citation>
    <scope>NUCLEOTIDE SEQUENCE [LARGE SCALE GENOMIC DNA]</scope>
    <source>
        <strain evidence="4 5">LMG 31108</strain>
    </source>
</reference>
<evidence type="ECO:0000259" key="3">
    <source>
        <dbReference type="PROSITE" id="PS51186"/>
    </source>
</evidence>
<name>A0A5E4RBQ8_9BURK</name>
<keyword evidence="1 4" id="KW-0808">Transferase</keyword>
<feature type="domain" description="N-acetyltransferase" evidence="3">
    <location>
        <begin position="8"/>
        <end position="171"/>
    </location>
</feature>
<dbReference type="PANTHER" id="PTHR43877">
    <property type="entry name" value="AMINOALKYLPHOSPHONATE N-ACETYLTRANSFERASE-RELATED-RELATED"/>
    <property type="match status" value="1"/>
</dbReference>
<accession>A0A5E4RBQ8</accession>
<proteinExistence type="predicted"/>